<proteinExistence type="predicted"/>
<reference evidence="1" key="2">
    <citation type="journal article" date="2015" name="Data Brief">
        <title>Shoot transcriptome of the giant reed, Arundo donax.</title>
        <authorList>
            <person name="Barrero R.A."/>
            <person name="Guerrero F.D."/>
            <person name="Moolhuijzen P."/>
            <person name="Goolsby J.A."/>
            <person name="Tidwell J."/>
            <person name="Bellgard S.E."/>
            <person name="Bellgard M.I."/>
        </authorList>
    </citation>
    <scope>NUCLEOTIDE SEQUENCE</scope>
    <source>
        <tissue evidence="1">Shoot tissue taken approximately 20 cm above the soil surface</tissue>
    </source>
</reference>
<organism evidence="1">
    <name type="scientific">Arundo donax</name>
    <name type="common">Giant reed</name>
    <name type="synonym">Donax arundinaceus</name>
    <dbReference type="NCBI Taxonomy" id="35708"/>
    <lineage>
        <taxon>Eukaryota</taxon>
        <taxon>Viridiplantae</taxon>
        <taxon>Streptophyta</taxon>
        <taxon>Embryophyta</taxon>
        <taxon>Tracheophyta</taxon>
        <taxon>Spermatophyta</taxon>
        <taxon>Magnoliopsida</taxon>
        <taxon>Liliopsida</taxon>
        <taxon>Poales</taxon>
        <taxon>Poaceae</taxon>
        <taxon>PACMAD clade</taxon>
        <taxon>Arundinoideae</taxon>
        <taxon>Arundineae</taxon>
        <taxon>Arundo</taxon>
    </lineage>
</organism>
<protein>
    <submittedName>
        <fullName evidence="1">NdhB</fullName>
    </submittedName>
</protein>
<accession>A0A0A8Y6H2</accession>
<name>A0A0A8Y6H2_ARUDO</name>
<dbReference type="AlphaFoldDB" id="A0A0A8Y6H2"/>
<evidence type="ECO:0000313" key="1">
    <source>
        <dbReference type="EMBL" id="JAD20648.1"/>
    </source>
</evidence>
<dbReference type="EMBL" id="GBRH01277247">
    <property type="protein sequence ID" value="JAD20648.1"/>
    <property type="molecule type" value="Transcribed_RNA"/>
</dbReference>
<reference evidence="1" key="1">
    <citation type="submission" date="2014-09" db="EMBL/GenBank/DDBJ databases">
        <authorList>
            <person name="Magalhaes I.L.F."/>
            <person name="Oliveira U."/>
            <person name="Santos F.R."/>
            <person name="Vidigal T.H.D.A."/>
            <person name="Brescovit A.D."/>
            <person name="Santos A.J."/>
        </authorList>
    </citation>
    <scope>NUCLEOTIDE SEQUENCE</scope>
    <source>
        <tissue evidence="1">Shoot tissue taken approximately 20 cm above the soil surface</tissue>
    </source>
</reference>
<sequence length="26" mass="3187">MYRNGYNRVSVIRINSYSRGNVFMWC</sequence>